<dbReference type="InterPro" id="IPR027417">
    <property type="entry name" value="P-loop_NTPase"/>
</dbReference>
<dbReference type="FunFam" id="3.40.50.300:FF:000056">
    <property type="entry name" value="Cell division ATP-binding protein FtsE"/>
    <property type="match status" value="1"/>
</dbReference>
<keyword evidence="2" id="KW-0547">Nucleotide-binding</keyword>
<name>A0A537LID7_9BACT</name>
<dbReference type="InterPro" id="IPR003593">
    <property type="entry name" value="AAA+_ATPase"/>
</dbReference>
<dbReference type="SMART" id="SM00382">
    <property type="entry name" value="AAA"/>
    <property type="match status" value="1"/>
</dbReference>
<dbReference type="PANTHER" id="PTHR24220:SF470">
    <property type="entry name" value="CELL DIVISION ATP-BINDING PROTEIN FTSE"/>
    <property type="match status" value="1"/>
</dbReference>
<comment type="caution">
    <text evidence="5">The sequence shown here is derived from an EMBL/GenBank/DDBJ whole genome shotgun (WGS) entry which is preliminary data.</text>
</comment>
<organism evidence="5 6">
    <name type="scientific">Candidatus Segetimicrobium genomatis</name>
    <dbReference type="NCBI Taxonomy" id="2569760"/>
    <lineage>
        <taxon>Bacteria</taxon>
        <taxon>Bacillati</taxon>
        <taxon>Candidatus Sysuimicrobiota</taxon>
        <taxon>Candidatus Sysuimicrobiia</taxon>
        <taxon>Candidatus Sysuimicrobiales</taxon>
        <taxon>Candidatus Segetimicrobiaceae</taxon>
        <taxon>Candidatus Segetimicrobium</taxon>
    </lineage>
</organism>
<keyword evidence="3 5" id="KW-0067">ATP-binding</keyword>
<dbReference type="InterPro" id="IPR015854">
    <property type="entry name" value="ABC_transpr_LolD-like"/>
</dbReference>
<feature type="non-terminal residue" evidence="5">
    <location>
        <position position="1"/>
    </location>
</feature>
<dbReference type="Pfam" id="PF00005">
    <property type="entry name" value="ABC_tran"/>
    <property type="match status" value="1"/>
</dbReference>
<dbReference type="GO" id="GO:0016887">
    <property type="term" value="F:ATP hydrolysis activity"/>
    <property type="evidence" value="ECO:0007669"/>
    <property type="project" value="InterPro"/>
</dbReference>
<sequence length="206" mass="22588">LRIEPEEFVFVVGPTGTGKSTLTRMIYREELPSSGHVLVEGRDVTRMSHRQVPYLRRRVGVVFQDFKLLQRKTARENIAFALEVTGAPRSEVGRRVGEVLEVVGLAARADATAGALSAGEQQRVSIARALVHSPALLVADEPTGNLDPDTSWEIVQLLSRINLGGTTVIMTSHDKQIVDILRKRVIALDRGTVVRDEARGLYAGGR</sequence>
<accession>A0A537LID7</accession>
<dbReference type="Gene3D" id="3.40.50.300">
    <property type="entry name" value="P-loop containing nucleotide triphosphate hydrolases"/>
    <property type="match status" value="1"/>
</dbReference>
<comment type="similarity">
    <text evidence="1">Belongs to the ABC transporter superfamily.</text>
</comment>
<evidence type="ECO:0000313" key="6">
    <source>
        <dbReference type="Proteomes" id="UP000320393"/>
    </source>
</evidence>
<proteinExistence type="inferred from homology"/>
<dbReference type="InterPro" id="IPR017871">
    <property type="entry name" value="ABC_transporter-like_CS"/>
</dbReference>
<dbReference type="PROSITE" id="PS50893">
    <property type="entry name" value="ABC_TRANSPORTER_2"/>
    <property type="match status" value="1"/>
</dbReference>
<dbReference type="SUPFAM" id="SSF52540">
    <property type="entry name" value="P-loop containing nucleoside triphosphate hydrolases"/>
    <property type="match status" value="1"/>
</dbReference>
<dbReference type="AlphaFoldDB" id="A0A537LID7"/>
<dbReference type="GO" id="GO:0005524">
    <property type="term" value="F:ATP binding"/>
    <property type="evidence" value="ECO:0007669"/>
    <property type="project" value="UniProtKB-KW"/>
</dbReference>
<dbReference type="GO" id="GO:0005886">
    <property type="term" value="C:plasma membrane"/>
    <property type="evidence" value="ECO:0007669"/>
    <property type="project" value="TreeGrafter"/>
</dbReference>
<dbReference type="GO" id="GO:0022857">
    <property type="term" value="F:transmembrane transporter activity"/>
    <property type="evidence" value="ECO:0007669"/>
    <property type="project" value="TreeGrafter"/>
</dbReference>
<evidence type="ECO:0000259" key="4">
    <source>
        <dbReference type="PROSITE" id="PS50893"/>
    </source>
</evidence>
<evidence type="ECO:0000256" key="2">
    <source>
        <dbReference type="ARBA" id="ARBA00022741"/>
    </source>
</evidence>
<gene>
    <name evidence="5" type="ORF">E6H02_10950</name>
</gene>
<dbReference type="PROSITE" id="PS00211">
    <property type="entry name" value="ABC_TRANSPORTER_1"/>
    <property type="match status" value="1"/>
</dbReference>
<evidence type="ECO:0000256" key="3">
    <source>
        <dbReference type="ARBA" id="ARBA00022840"/>
    </source>
</evidence>
<dbReference type="Proteomes" id="UP000320393">
    <property type="component" value="Unassembled WGS sequence"/>
</dbReference>
<dbReference type="EMBL" id="VBAM01000451">
    <property type="protein sequence ID" value="TMJ07765.1"/>
    <property type="molecule type" value="Genomic_DNA"/>
</dbReference>
<evidence type="ECO:0000256" key="1">
    <source>
        <dbReference type="ARBA" id="ARBA00005417"/>
    </source>
</evidence>
<protein>
    <submittedName>
        <fullName evidence="5">ATP-binding cassette domain-containing protein</fullName>
    </submittedName>
</protein>
<feature type="domain" description="ABC transporter" evidence="4">
    <location>
        <begin position="1"/>
        <end position="206"/>
    </location>
</feature>
<dbReference type="PANTHER" id="PTHR24220">
    <property type="entry name" value="IMPORT ATP-BINDING PROTEIN"/>
    <property type="match status" value="1"/>
</dbReference>
<dbReference type="InterPro" id="IPR003439">
    <property type="entry name" value="ABC_transporter-like_ATP-bd"/>
</dbReference>
<evidence type="ECO:0000313" key="5">
    <source>
        <dbReference type="EMBL" id="TMJ07765.1"/>
    </source>
</evidence>
<reference evidence="5 6" key="1">
    <citation type="journal article" date="2019" name="Nat. Microbiol.">
        <title>Mediterranean grassland soil C-N compound turnover is dependent on rainfall and depth, and is mediated by genomically divergent microorganisms.</title>
        <authorList>
            <person name="Diamond S."/>
            <person name="Andeer P.F."/>
            <person name="Li Z."/>
            <person name="Crits-Christoph A."/>
            <person name="Burstein D."/>
            <person name="Anantharaman K."/>
            <person name="Lane K.R."/>
            <person name="Thomas B.C."/>
            <person name="Pan C."/>
            <person name="Northen T.R."/>
            <person name="Banfield J.F."/>
        </authorList>
    </citation>
    <scope>NUCLEOTIDE SEQUENCE [LARGE SCALE GENOMIC DNA]</scope>
    <source>
        <strain evidence="5">NP_5</strain>
    </source>
</reference>